<organism evidence="1 2">
    <name type="scientific">Longivirga aurantiaca</name>
    <dbReference type="NCBI Taxonomy" id="1837743"/>
    <lineage>
        <taxon>Bacteria</taxon>
        <taxon>Bacillati</taxon>
        <taxon>Actinomycetota</taxon>
        <taxon>Actinomycetes</taxon>
        <taxon>Sporichthyales</taxon>
        <taxon>Sporichthyaceae</taxon>
        <taxon>Longivirga</taxon>
    </lineage>
</organism>
<dbReference type="InterPro" id="IPR047324">
    <property type="entry name" value="LbH_gamma_CA-like"/>
</dbReference>
<dbReference type="EMBL" id="JBHSTI010000008">
    <property type="protein sequence ID" value="MFC6238245.1"/>
    <property type="molecule type" value="Genomic_DNA"/>
</dbReference>
<proteinExistence type="predicted"/>
<sequence length="172" mass="18170">MPVYALGDRIPSIDPSAFVHPDAVVIGDVTIGPESTVWPTAVLRGDHGRIVVGARTSVQDGTVVHCTEDNPTIIGDRCVVGHNAHLEGCTIEDDCLVGSGSVVLHRVVVRRGALIGASALVPNGTEVPSRAMALGVPVRIREDAVAEGAFGHAVAKYVQNGHWYRAELKRLD</sequence>
<dbReference type="PANTHER" id="PTHR13061:SF29">
    <property type="entry name" value="GAMMA CARBONIC ANHYDRASE-LIKE 1, MITOCHONDRIAL-RELATED"/>
    <property type="match status" value="1"/>
</dbReference>
<dbReference type="InterPro" id="IPR050484">
    <property type="entry name" value="Transf_Hexapept/Carb_Anhydrase"/>
</dbReference>
<dbReference type="SUPFAM" id="SSF51161">
    <property type="entry name" value="Trimeric LpxA-like enzymes"/>
    <property type="match status" value="1"/>
</dbReference>
<dbReference type="PANTHER" id="PTHR13061">
    <property type="entry name" value="DYNACTIN SUBUNIT P25"/>
    <property type="match status" value="1"/>
</dbReference>
<gene>
    <name evidence="1" type="ORF">ACFQGU_10170</name>
</gene>
<accession>A0ABW1T291</accession>
<name>A0ABW1T291_9ACTN</name>
<evidence type="ECO:0000313" key="1">
    <source>
        <dbReference type="EMBL" id="MFC6238245.1"/>
    </source>
</evidence>
<evidence type="ECO:0000313" key="2">
    <source>
        <dbReference type="Proteomes" id="UP001596138"/>
    </source>
</evidence>
<keyword evidence="2" id="KW-1185">Reference proteome</keyword>
<dbReference type="Proteomes" id="UP001596138">
    <property type="component" value="Unassembled WGS sequence"/>
</dbReference>
<reference evidence="2" key="1">
    <citation type="journal article" date="2019" name="Int. J. Syst. Evol. Microbiol.">
        <title>The Global Catalogue of Microorganisms (GCM) 10K type strain sequencing project: providing services to taxonomists for standard genome sequencing and annotation.</title>
        <authorList>
            <consortium name="The Broad Institute Genomics Platform"/>
            <consortium name="The Broad Institute Genome Sequencing Center for Infectious Disease"/>
            <person name="Wu L."/>
            <person name="Ma J."/>
        </authorList>
    </citation>
    <scope>NUCLEOTIDE SEQUENCE [LARGE SCALE GENOMIC DNA]</scope>
    <source>
        <strain evidence="2">CGMCC 4.7317</strain>
    </source>
</reference>
<dbReference type="InterPro" id="IPR011004">
    <property type="entry name" value="Trimer_LpxA-like_sf"/>
</dbReference>
<dbReference type="InterPro" id="IPR001451">
    <property type="entry name" value="Hexapep"/>
</dbReference>
<comment type="caution">
    <text evidence="1">The sequence shown here is derived from an EMBL/GenBank/DDBJ whole genome shotgun (WGS) entry which is preliminary data.</text>
</comment>
<dbReference type="Gene3D" id="2.160.10.10">
    <property type="entry name" value="Hexapeptide repeat proteins"/>
    <property type="match status" value="1"/>
</dbReference>
<dbReference type="Pfam" id="PF00132">
    <property type="entry name" value="Hexapep"/>
    <property type="match status" value="1"/>
</dbReference>
<dbReference type="RefSeq" id="WP_386766291.1">
    <property type="nucleotide sequence ID" value="NZ_JBHSTI010000008.1"/>
</dbReference>
<protein>
    <submittedName>
        <fullName evidence="1">Gamma carbonic anhydrase family protein</fullName>
    </submittedName>
</protein>
<dbReference type="CDD" id="cd04645">
    <property type="entry name" value="LbH_gamma_CA_like"/>
    <property type="match status" value="1"/>
</dbReference>